<dbReference type="Proteomes" id="UP000092154">
    <property type="component" value="Unassembled WGS sequence"/>
</dbReference>
<proteinExistence type="predicted"/>
<sequence>SGHEVLLSTPRVTPNTLEQKVADKKPLMNSDPIQRQRPVRREHPCLPQGFFDGAPDNVHTDLGSLSPPAPTTALLCHPHRHHARINSSAAFPHSSIVMPSKLLQCGTDKHCMLLRDRNQLVIR</sequence>
<evidence type="ECO:0000313" key="2">
    <source>
        <dbReference type="EMBL" id="OAX31792.1"/>
    </source>
</evidence>
<name>A0A1B7MGR7_9AGAM</name>
<dbReference type="OrthoDB" id="2684168at2759"/>
<protein>
    <submittedName>
        <fullName evidence="2">Uncharacterized protein</fullName>
    </submittedName>
</protein>
<gene>
    <name evidence="2" type="ORF">K503DRAFT_787614</name>
</gene>
<keyword evidence="3" id="KW-1185">Reference proteome</keyword>
<dbReference type="EMBL" id="KV449239">
    <property type="protein sequence ID" value="OAX31792.1"/>
    <property type="molecule type" value="Genomic_DNA"/>
</dbReference>
<accession>A0A1B7MGR7</accession>
<dbReference type="InParanoid" id="A0A1B7MGR7"/>
<feature type="non-terminal residue" evidence="2">
    <location>
        <position position="1"/>
    </location>
</feature>
<organism evidence="2 3">
    <name type="scientific">Rhizopogon vinicolor AM-OR11-026</name>
    <dbReference type="NCBI Taxonomy" id="1314800"/>
    <lineage>
        <taxon>Eukaryota</taxon>
        <taxon>Fungi</taxon>
        <taxon>Dikarya</taxon>
        <taxon>Basidiomycota</taxon>
        <taxon>Agaricomycotina</taxon>
        <taxon>Agaricomycetes</taxon>
        <taxon>Agaricomycetidae</taxon>
        <taxon>Boletales</taxon>
        <taxon>Suillineae</taxon>
        <taxon>Rhizopogonaceae</taxon>
        <taxon>Rhizopogon</taxon>
    </lineage>
</organism>
<evidence type="ECO:0000313" key="3">
    <source>
        <dbReference type="Proteomes" id="UP000092154"/>
    </source>
</evidence>
<evidence type="ECO:0000256" key="1">
    <source>
        <dbReference type="SAM" id="MobiDB-lite"/>
    </source>
</evidence>
<feature type="region of interest" description="Disordered" evidence="1">
    <location>
        <begin position="1"/>
        <end position="40"/>
    </location>
</feature>
<dbReference type="AlphaFoldDB" id="A0A1B7MGR7"/>
<reference evidence="2 3" key="1">
    <citation type="submission" date="2016-06" db="EMBL/GenBank/DDBJ databases">
        <title>Comparative genomics of the ectomycorrhizal sister species Rhizopogon vinicolor and Rhizopogon vesiculosus (Basidiomycota: Boletales) reveals a divergence of the mating type B locus.</title>
        <authorList>
            <consortium name="DOE Joint Genome Institute"/>
            <person name="Mujic A.B."/>
            <person name="Kuo A."/>
            <person name="Tritt A."/>
            <person name="Lipzen A."/>
            <person name="Chen C."/>
            <person name="Johnson J."/>
            <person name="Sharma A."/>
            <person name="Barry K."/>
            <person name="Grigoriev I.V."/>
            <person name="Spatafora J.W."/>
        </authorList>
    </citation>
    <scope>NUCLEOTIDE SEQUENCE [LARGE SCALE GENOMIC DNA]</scope>
    <source>
        <strain evidence="2 3">AM-OR11-026</strain>
    </source>
</reference>